<feature type="domain" description="Nucleotidyltransferase-like" evidence="1">
    <location>
        <begin position="9"/>
        <end position="117"/>
    </location>
</feature>
<proteinExistence type="predicted"/>
<evidence type="ECO:0000259" key="3">
    <source>
        <dbReference type="Pfam" id="PF22339"/>
    </source>
</evidence>
<dbReference type="Pfam" id="PF22339">
    <property type="entry name" value="YgxA-like_sub_bind"/>
    <property type="match status" value="1"/>
</dbReference>
<protein>
    <recommendedName>
        <fullName evidence="6">Nucleotidyltransferase-like domain-containing protein</fullName>
    </recommendedName>
</protein>
<dbReference type="InterPro" id="IPR054515">
    <property type="entry name" value="YgxA-like_substrate-bd"/>
</dbReference>
<dbReference type="EMBL" id="JABBPN010000035">
    <property type="protein sequence ID" value="NMO98247.1"/>
    <property type="molecule type" value="Genomic_DNA"/>
</dbReference>
<evidence type="ECO:0008006" key="6">
    <source>
        <dbReference type="Google" id="ProtNLM"/>
    </source>
</evidence>
<reference evidence="4 5" key="1">
    <citation type="submission" date="2020-04" db="EMBL/GenBank/DDBJ databases">
        <title>Paenibacillus algicola sp. nov., a novel marine bacterium producing alginate lyase.</title>
        <authorList>
            <person name="Huang H."/>
        </authorList>
    </citation>
    <scope>NUCLEOTIDE SEQUENCE [LARGE SCALE GENOMIC DNA]</scope>
    <source>
        <strain evidence="4 5">L7-75</strain>
    </source>
</reference>
<dbReference type="RefSeq" id="WP_169507017.1">
    <property type="nucleotide sequence ID" value="NZ_JABBPN010000035.1"/>
</dbReference>
<dbReference type="InterPro" id="IPR041143">
    <property type="entry name" value="YgxA_HTH"/>
</dbReference>
<name>A0A848MAX3_PAELE</name>
<evidence type="ECO:0000259" key="1">
    <source>
        <dbReference type="Pfam" id="PF14540"/>
    </source>
</evidence>
<feature type="domain" description="YgxA-like substrate binding" evidence="3">
    <location>
        <begin position="122"/>
        <end position="220"/>
    </location>
</feature>
<dbReference type="Proteomes" id="UP000565468">
    <property type="component" value="Unassembled WGS sequence"/>
</dbReference>
<dbReference type="Pfam" id="PF14540">
    <property type="entry name" value="NTF-like"/>
    <property type="match status" value="1"/>
</dbReference>
<dbReference type="Gene3D" id="3.30.460.10">
    <property type="entry name" value="Beta Polymerase, domain 2"/>
    <property type="match status" value="1"/>
</dbReference>
<feature type="domain" description="YgxA-like helix-turn-helix" evidence="2">
    <location>
        <begin position="228"/>
        <end position="272"/>
    </location>
</feature>
<comment type="caution">
    <text evidence="4">The sequence shown here is derived from an EMBL/GenBank/DDBJ whole genome shotgun (WGS) entry which is preliminary data.</text>
</comment>
<dbReference type="AlphaFoldDB" id="A0A848MAX3"/>
<dbReference type="InterPro" id="IPR029348">
    <property type="entry name" value="NTF-like"/>
</dbReference>
<evidence type="ECO:0000259" key="2">
    <source>
        <dbReference type="Pfam" id="PF18576"/>
    </source>
</evidence>
<evidence type="ECO:0000313" key="5">
    <source>
        <dbReference type="Proteomes" id="UP000565468"/>
    </source>
</evidence>
<evidence type="ECO:0000313" key="4">
    <source>
        <dbReference type="EMBL" id="NMO98247.1"/>
    </source>
</evidence>
<keyword evidence="5" id="KW-1185">Reference proteome</keyword>
<dbReference type="Gene3D" id="1.20.120.330">
    <property type="entry name" value="Nucleotidyltransferases domain 2"/>
    <property type="match status" value="1"/>
</dbReference>
<organism evidence="4 5">
    <name type="scientific">Paenibacillus lemnae</name>
    <dbReference type="NCBI Taxonomy" id="1330551"/>
    <lineage>
        <taxon>Bacteria</taxon>
        <taxon>Bacillati</taxon>
        <taxon>Bacillota</taxon>
        <taxon>Bacilli</taxon>
        <taxon>Bacillales</taxon>
        <taxon>Paenibacillaceae</taxon>
        <taxon>Paenibacillus</taxon>
    </lineage>
</organism>
<sequence length="292" mass="33760">MELANFSLYYNNSVDAKALGAVVYRNRTAGFSGSLAHDFELNLLVVYEGEMTEPEVQHIHVLGERCQMFNLSIDELQHELITAENHMILKCIMDGSLIKDTEGKLSELRREFLTFGGSLREQKLFVGFARFLRHYVDAKTHLKNKHVLDAFLSMMEGLQQWARIELIQRGIHPEDAVWEQMSGLNTPVRKLYEELTDSSETLAQRIELALLACEFSVISKMAEYSQPLMRILRSRKLPWSIQELMQHPMMEQVSTELPLVLRKLVYRSLIHEAVGWKEAHRTGSEHIRYLAN</sequence>
<accession>A0A848MAX3</accession>
<dbReference type="InterPro" id="IPR043519">
    <property type="entry name" value="NT_sf"/>
</dbReference>
<dbReference type="Pfam" id="PF18576">
    <property type="entry name" value="HTH_52"/>
    <property type="match status" value="1"/>
</dbReference>
<gene>
    <name evidence="4" type="ORF">HII30_21070</name>
</gene>